<dbReference type="InterPro" id="IPR029058">
    <property type="entry name" value="AB_hydrolase_fold"/>
</dbReference>
<proteinExistence type="predicted"/>
<evidence type="ECO:0000256" key="1">
    <source>
        <dbReference type="SAM" id="SignalP"/>
    </source>
</evidence>
<accession>A0A4R3L8C7</accession>
<comment type="caution">
    <text evidence="2">The sequence shown here is derived from an EMBL/GenBank/DDBJ whole genome shotgun (WGS) entry which is preliminary data.</text>
</comment>
<dbReference type="Gene3D" id="3.40.50.1820">
    <property type="entry name" value="alpha/beta hydrolase"/>
    <property type="match status" value="1"/>
</dbReference>
<sequence length="543" mass="59430">MKSVFRLFSILLLCACLVIPMGVSSAQSLSSVPAPKVMGQVGGEVGVQSMPTTKTPGTWFVGATPPNYDPSKPPIVFVQGMNGKAQDWWEETVYAGVNDMYETAYRNGYRTAFVQLYDAKGDGAASQWDNGRLLASMLEQIHRHFGQKVNIVAHSKGGPDTQAALIHYGAHPYVGRVVTLGSPHHGSHLANLAHSWYAGWLAELLGKTSDGTYALQTGQMEQYRKSTDQHPNVSKNTYYTLAGTSWGPRFTALWTGGSYLSVQGSNDGLVNVWSTQLPYGKHLLTGDADHDNIRTGFKSFAKIESVLRSSSLVQSQTSVKPSMETSPESVDQEQWVDGAPLSPNQIVEKTLYIEENSSEANIQVLTKSKAVQVQLVSPSGKVYKQQNANRNTTDQAFFAGAHVKSFHVSRPEAGTWKISMTSPVSDAYLLIANLGTPATFSADVPLTSKEKAIPLQVKLNKTKNLQVNSLQIETQVVTPDGTMLPAKETKQLFKQNRLQANQFRGQLKGIKPGVYNITIEIKGKTKQGEPFERTMIRSVYIGE</sequence>
<keyword evidence="3" id="KW-1185">Reference proteome</keyword>
<name>A0A4R3L8C7_9BACL</name>
<dbReference type="InterPro" id="IPR002918">
    <property type="entry name" value="Lipase_EstA/Esterase_EstB"/>
</dbReference>
<gene>
    <name evidence="2" type="ORF">EDD58_102492</name>
</gene>
<evidence type="ECO:0000313" key="3">
    <source>
        <dbReference type="Proteomes" id="UP000294937"/>
    </source>
</evidence>
<protein>
    <submittedName>
        <fullName evidence="2">Lipase (Class 2)</fullName>
    </submittedName>
</protein>
<dbReference type="Proteomes" id="UP000294937">
    <property type="component" value="Unassembled WGS sequence"/>
</dbReference>
<organism evidence="2 3">
    <name type="scientific">Hazenella coriacea</name>
    <dbReference type="NCBI Taxonomy" id="1179467"/>
    <lineage>
        <taxon>Bacteria</taxon>
        <taxon>Bacillati</taxon>
        <taxon>Bacillota</taxon>
        <taxon>Bacilli</taxon>
        <taxon>Bacillales</taxon>
        <taxon>Thermoactinomycetaceae</taxon>
        <taxon>Hazenella</taxon>
    </lineage>
</organism>
<dbReference type="GO" id="GO:0016787">
    <property type="term" value="F:hydrolase activity"/>
    <property type="evidence" value="ECO:0007669"/>
    <property type="project" value="InterPro"/>
</dbReference>
<dbReference type="OrthoDB" id="9765872at2"/>
<feature type="chain" id="PRO_5020306646" evidence="1">
    <location>
        <begin position="27"/>
        <end position="543"/>
    </location>
</feature>
<dbReference type="Pfam" id="PF01674">
    <property type="entry name" value="Lipase_2"/>
    <property type="match status" value="1"/>
</dbReference>
<reference evidence="2 3" key="1">
    <citation type="submission" date="2019-03" db="EMBL/GenBank/DDBJ databases">
        <title>Genomic Encyclopedia of Type Strains, Phase IV (KMG-IV): sequencing the most valuable type-strain genomes for metagenomic binning, comparative biology and taxonomic classification.</title>
        <authorList>
            <person name="Goeker M."/>
        </authorList>
    </citation>
    <scope>NUCLEOTIDE SEQUENCE [LARGE SCALE GENOMIC DNA]</scope>
    <source>
        <strain evidence="2 3">DSM 45707</strain>
    </source>
</reference>
<dbReference type="EMBL" id="SMAG01000002">
    <property type="protein sequence ID" value="TCS95909.1"/>
    <property type="molecule type" value="Genomic_DNA"/>
</dbReference>
<dbReference type="SUPFAM" id="SSF53474">
    <property type="entry name" value="alpha/beta-Hydrolases"/>
    <property type="match status" value="1"/>
</dbReference>
<dbReference type="GO" id="GO:0016042">
    <property type="term" value="P:lipid catabolic process"/>
    <property type="evidence" value="ECO:0007669"/>
    <property type="project" value="InterPro"/>
</dbReference>
<dbReference type="AlphaFoldDB" id="A0A4R3L8C7"/>
<evidence type="ECO:0000313" key="2">
    <source>
        <dbReference type="EMBL" id="TCS95909.1"/>
    </source>
</evidence>
<keyword evidence="1" id="KW-0732">Signal</keyword>
<feature type="signal peptide" evidence="1">
    <location>
        <begin position="1"/>
        <end position="26"/>
    </location>
</feature>
<dbReference type="ESTHER" id="9bacl-a0a4r3l8c7">
    <property type="family name" value="BlEst2-lipase-like"/>
</dbReference>
<dbReference type="RefSeq" id="WP_131923871.1">
    <property type="nucleotide sequence ID" value="NZ_SMAG01000002.1"/>
</dbReference>